<dbReference type="PANTHER" id="PTHR30537">
    <property type="entry name" value="HTH-TYPE TRANSCRIPTIONAL REGULATOR"/>
    <property type="match status" value="1"/>
</dbReference>
<accession>A0ABS0NCC7</accession>
<evidence type="ECO:0000256" key="1">
    <source>
        <dbReference type="ARBA" id="ARBA00009437"/>
    </source>
</evidence>
<dbReference type="InterPro" id="IPR005119">
    <property type="entry name" value="LysR_subst-bd"/>
</dbReference>
<comment type="caution">
    <text evidence="6">The sequence shown here is derived from an EMBL/GenBank/DDBJ whole genome shotgun (WGS) entry which is preliminary data.</text>
</comment>
<keyword evidence="3" id="KW-0238">DNA-binding</keyword>
<evidence type="ECO:0000259" key="5">
    <source>
        <dbReference type="PROSITE" id="PS50931"/>
    </source>
</evidence>
<sequence length="300" mass="32402">MKIAFLNALRAFEAACRHRSFSAAAQELNVTPAAVGQLVKSLEDYLGRPLFARQSGGRARLVPSDSALDALPDVQAGFERLAQGWQKLQAQQNQRLAVTASPAFAAKWLLPRLERFQAACPDIDLFLNTSPRHTDFLAEHIDIGIRYGRGGWTDVAAEKWCGETVFPVCSPAFAAAHRIRDPADLPNLPLIHDDTLPPDSGFAGWADWLPAGLPQPAAKGLHINNSAAVLQAAADGAGIALARSLLAADDLAAGRLVRLFPEISVPSPLAYYLVYRAESCHLPQVRAFREWLRGEADAAG</sequence>
<reference evidence="6 7" key="1">
    <citation type="submission" date="2020-09" db="EMBL/GenBank/DDBJ databases">
        <title>Eikenella S3660 sp. nov., isolated from a throat swab.</title>
        <authorList>
            <person name="Buhl M."/>
        </authorList>
    </citation>
    <scope>NUCLEOTIDE SEQUENCE [LARGE SCALE GENOMIC DNA]</scope>
    <source>
        <strain evidence="6 7">S3360</strain>
    </source>
</reference>
<dbReference type="SUPFAM" id="SSF46785">
    <property type="entry name" value="Winged helix' DNA-binding domain"/>
    <property type="match status" value="1"/>
</dbReference>
<keyword evidence="7" id="KW-1185">Reference proteome</keyword>
<dbReference type="EMBL" id="JACSGR010000007">
    <property type="protein sequence ID" value="MBH5329929.1"/>
    <property type="molecule type" value="Genomic_DNA"/>
</dbReference>
<evidence type="ECO:0000256" key="4">
    <source>
        <dbReference type="ARBA" id="ARBA00023163"/>
    </source>
</evidence>
<comment type="similarity">
    <text evidence="1">Belongs to the LysR transcriptional regulatory family.</text>
</comment>
<dbReference type="InterPro" id="IPR000847">
    <property type="entry name" value="LysR_HTH_N"/>
</dbReference>
<dbReference type="Pfam" id="PF00126">
    <property type="entry name" value="HTH_1"/>
    <property type="match status" value="1"/>
</dbReference>
<protein>
    <submittedName>
        <fullName evidence="6">LysR family transcriptional regulator</fullName>
    </submittedName>
</protein>
<dbReference type="Proteomes" id="UP000768471">
    <property type="component" value="Unassembled WGS sequence"/>
</dbReference>
<dbReference type="Pfam" id="PF03466">
    <property type="entry name" value="LysR_substrate"/>
    <property type="match status" value="1"/>
</dbReference>
<feature type="domain" description="HTH lysR-type" evidence="5">
    <location>
        <begin position="1"/>
        <end position="62"/>
    </location>
</feature>
<organism evidence="6 7">
    <name type="scientific">Eikenella glucosivorans</name>
    <dbReference type="NCBI Taxonomy" id="2766967"/>
    <lineage>
        <taxon>Bacteria</taxon>
        <taxon>Pseudomonadati</taxon>
        <taxon>Pseudomonadota</taxon>
        <taxon>Betaproteobacteria</taxon>
        <taxon>Neisseriales</taxon>
        <taxon>Neisseriaceae</taxon>
        <taxon>Eikenella</taxon>
    </lineage>
</organism>
<evidence type="ECO:0000256" key="3">
    <source>
        <dbReference type="ARBA" id="ARBA00023125"/>
    </source>
</evidence>
<keyword evidence="2" id="KW-0805">Transcription regulation</keyword>
<dbReference type="InterPro" id="IPR036390">
    <property type="entry name" value="WH_DNA-bd_sf"/>
</dbReference>
<dbReference type="RefSeq" id="WP_197903765.1">
    <property type="nucleotide sequence ID" value="NZ_JACSGR010000007.1"/>
</dbReference>
<dbReference type="PANTHER" id="PTHR30537:SF74">
    <property type="entry name" value="HTH-TYPE TRANSCRIPTIONAL REGULATOR TRPI"/>
    <property type="match status" value="1"/>
</dbReference>
<evidence type="ECO:0000256" key="2">
    <source>
        <dbReference type="ARBA" id="ARBA00023015"/>
    </source>
</evidence>
<evidence type="ECO:0000313" key="7">
    <source>
        <dbReference type="Proteomes" id="UP000768471"/>
    </source>
</evidence>
<proteinExistence type="inferred from homology"/>
<dbReference type="InterPro" id="IPR036388">
    <property type="entry name" value="WH-like_DNA-bd_sf"/>
</dbReference>
<dbReference type="Gene3D" id="1.10.10.10">
    <property type="entry name" value="Winged helix-like DNA-binding domain superfamily/Winged helix DNA-binding domain"/>
    <property type="match status" value="1"/>
</dbReference>
<name>A0ABS0NCC7_9NEIS</name>
<evidence type="ECO:0000313" key="6">
    <source>
        <dbReference type="EMBL" id="MBH5329929.1"/>
    </source>
</evidence>
<keyword evidence="4" id="KW-0804">Transcription</keyword>
<dbReference type="SUPFAM" id="SSF53850">
    <property type="entry name" value="Periplasmic binding protein-like II"/>
    <property type="match status" value="1"/>
</dbReference>
<dbReference type="PROSITE" id="PS50931">
    <property type="entry name" value="HTH_LYSR"/>
    <property type="match status" value="1"/>
</dbReference>
<dbReference type="CDD" id="cd08432">
    <property type="entry name" value="PBP2_GcdR_TrpI_HvrB_AmpR_like"/>
    <property type="match status" value="1"/>
</dbReference>
<gene>
    <name evidence="6" type="ORF">H9Q10_09655</name>
</gene>
<dbReference type="InterPro" id="IPR058163">
    <property type="entry name" value="LysR-type_TF_proteobact-type"/>
</dbReference>
<dbReference type="Gene3D" id="3.40.190.10">
    <property type="entry name" value="Periplasmic binding protein-like II"/>
    <property type="match status" value="2"/>
</dbReference>
<dbReference type="PRINTS" id="PR00039">
    <property type="entry name" value="HTHLYSR"/>
</dbReference>